<feature type="domain" description="Transposase IS30-like HTH" evidence="1">
    <location>
        <begin position="10"/>
        <end position="51"/>
    </location>
</feature>
<organism evidence="2 3">
    <name type="scientific">Streptococcus oralis</name>
    <dbReference type="NCBI Taxonomy" id="1303"/>
    <lineage>
        <taxon>Bacteria</taxon>
        <taxon>Bacillati</taxon>
        <taxon>Bacillota</taxon>
        <taxon>Bacilli</taxon>
        <taxon>Lactobacillales</taxon>
        <taxon>Streptococcaceae</taxon>
        <taxon>Streptococcus</taxon>
    </lineage>
</organism>
<dbReference type="GO" id="GO:0032196">
    <property type="term" value="P:transposition"/>
    <property type="evidence" value="ECO:0007669"/>
    <property type="project" value="TreeGrafter"/>
</dbReference>
<accession>A0A3R9MA73</accession>
<dbReference type="PANTHER" id="PTHR10948">
    <property type="entry name" value="TRANSPOSASE"/>
    <property type="match status" value="1"/>
</dbReference>
<dbReference type="Pfam" id="PF13936">
    <property type="entry name" value="HTH_38"/>
    <property type="match status" value="1"/>
</dbReference>
<dbReference type="InterPro" id="IPR013324">
    <property type="entry name" value="RNA_pol_sigma_r3/r4-like"/>
</dbReference>
<dbReference type="Proteomes" id="UP000281558">
    <property type="component" value="Unassembled WGS sequence"/>
</dbReference>
<dbReference type="PANTHER" id="PTHR10948:SF23">
    <property type="entry name" value="TRANSPOSASE INSI FOR INSERTION SEQUENCE ELEMENT IS30A-RELATED"/>
    <property type="match status" value="1"/>
</dbReference>
<evidence type="ECO:0000313" key="3">
    <source>
        <dbReference type="Proteomes" id="UP000281558"/>
    </source>
</evidence>
<evidence type="ECO:0000259" key="1">
    <source>
        <dbReference type="Pfam" id="PF13936"/>
    </source>
</evidence>
<dbReference type="AlphaFoldDB" id="A0A3R9MA73"/>
<dbReference type="InterPro" id="IPR051917">
    <property type="entry name" value="Transposase-Integrase"/>
</dbReference>
<dbReference type="EMBL" id="RJPK01000004">
    <property type="protein sequence ID" value="RSJ69908.1"/>
    <property type="molecule type" value="Genomic_DNA"/>
</dbReference>
<protein>
    <recommendedName>
        <fullName evidence="1">Transposase IS30-like HTH domain-containing protein</fullName>
    </recommendedName>
</protein>
<proteinExistence type="predicted"/>
<dbReference type="GO" id="GO:0005829">
    <property type="term" value="C:cytosol"/>
    <property type="evidence" value="ECO:0007669"/>
    <property type="project" value="TreeGrafter"/>
</dbReference>
<evidence type="ECO:0000313" key="2">
    <source>
        <dbReference type="EMBL" id="RSJ69908.1"/>
    </source>
</evidence>
<dbReference type="GO" id="GO:0004803">
    <property type="term" value="F:transposase activity"/>
    <property type="evidence" value="ECO:0007669"/>
    <property type="project" value="TreeGrafter"/>
</dbReference>
<reference evidence="2 3" key="1">
    <citation type="submission" date="2018-11" db="EMBL/GenBank/DDBJ databases">
        <title>Species Designations Belie Phenotypic and Genotypic Heterogeneity in Oral Streptococci.</title>
        <authorList>
            <person name="Velsko I."/>
        </authorList>
    </citation>
    <scope>NUCLEOTIDE SEQUENCE [LARGE SCALE GENOMIC DNA]</scope>
    <source>
        <strain evidence="2 3">BCC10</strain>
    </source>
</reference>
<gene>
    <name evidence="2" type="ORF">D8801_06885</name>
</gene>
<sequence>MQNNYTTEAKHLTIHSRRLIERWKNEGKSNREIASLLGKAPQTIHNEIKRGTVLQYLATTGFIIGNWD</sequence>
<comment type="caution">
    <text evidence="2">The sequence shown here is derived from an EMBL/GenBank/DDBJ whole genome shotgun (WGS) entry which is preliminary data.</text>
</comment>
<name>A0A3R9MA73_STROR</name>
<dbReference type="InterPro" id="IPR025246">
    <property type="entry name" value="IS30-like_HTH"/>
</dbReference>
<dbReference type="SUPFAM" id="SSF88659">
    <property type="entry name" value="Sigma3 and sigma4 domains of RNA polymerase sigma factors"/>
    <property type="match status" value="1"/>
</dbReference>